<proteinExistence type="predicted"/>
<dbReference type="InterPro" id="IPR006448">
    <property type="entry name" value="Phage_term_ssu_P27"/>
</dbReference>
<sequence length="120" mass="13918">MSFMKLKEGTQLNIARNKIEKDLKQQLKDKNLTSPIYEDRVNAYLYYWDMEQNLLQDINERGFYVEYDNGGGQKGTRKNDSALLLQKYTKQAMDILQFLSLKPPSESVKNIGSEPHDPAL</sequence>
<organism evidence="1 2">
    <name type="scientific">Listeria monocytogenes</name>
    <dbReference type="NCBI Taxonomy" id="1639"/>
    <lineage>
        <taxon>Bacteria</taxon>
        <taxon>Bacillati</taxon>
        <taxon>Bacillota</taxon>
        <taxon>Bacilli</taxon>
        <taxon>Bacillales</taxon>
        <taxon>Listeriaceae</taxon>
        <taxon>Listeria</taxon>
    </lineage>
</organism>
<reference evidence="1 2" key="1">
    <citation type="submission" date="2019-09" db="EMBL/GenBank/DDBJ databases">
        <authorList>
            <consortium name="PulseNet: The National Subtyping Network for Foodborne Disease Surveillance"/>
            <person name="Tarr C.L."/>
            <person name="Trees E."/>
            <person name="Katz L.S."/>
            <person name="Carleton-Romer H.A."/>
            <person name="Stroika S."/>
            <person name="Kucerova Z."/>
            <person name="Roache K.F."/>
            <person name="Sabol A.L."/>
            <person name="Besser J."/>
            <person name="Gerner-Smidt P."/>
        </authorList>
    </citation>
    <scope>NUCLEOTIDE SEQUENCE [LARGE SCALE GENOMIC DNA]</scope>
    <source>
        <strain evidence="1 2">PNUSAL005692</strain>
    </source>
</reference>
<protein>
    <submittedName>
        <fullName evidence="1">Terminase</fullName>
    </submittedName>
</protein>
<dbReference type="AlphaFoldDB" id="A0AAD2RCG9"/>
<gene>
    <name evidence="1" type="ORF">F6515_13720</name>
</gene>
<evidence type="ECO:0000313" key="2">
    <source>
        <dbReference type="Proteomes" id="UP000489121"/>
    </source>
</evidence>
<evidence type="ECO:0000313" key="1">
    <source>
        <dbReference type="EMBL" id="ECY9784045.1"/>
    </source>
</evidence>
<dbReference type="Pfam" id="PF05119">
    <property type="entry name" value="Terminase_4"/>
    <property type="match status" value="1"/>
</dbReference>
<name>A0AAD2RCG9_LISMN</name>
<dbReference type="EMBL" id="AALGDA010000066">
    <property type="protein sequence ID" value="ECY9784045.1"/>
    <property type="molecule type" value="Genomic_DNA"/>
</dbReference>
<accession>A0AAD2RCG9</accession>
<dbReference type="Proteomes" id="UP000489121">
    <property type="component" value="Unassembled WGS sequence"/>
</dbReference>
<comment type="caution">
    <text evidence="1">The sequence shown here is derived from an EMBL/GenBank/DDBJ whole genome shotgun (WGS) entry which is preliminary data.</text>
</comment>